<sequence length="97" mass="11121">MLTGEVEALREDFIRRFRDALLEFRARRPASEIDLPWIEAEAGKNFDEYMRADPFGVAVRYSVPLPHLGDPFDPLTQAIFAEKARPGRVFLPAQTED</sequence>
<evidence type="ECO:0000313" key="2">
    <source>
        <dbReference type="Proteomes" id="UP000645517"/>
    </source>
</evidence>
<dbReference type="EMBL" id="BMOR01000028">
    <property type="protein sequence ID" value="GGN45657.1"/>
    <property type="molecule type" value="Genomic_DNA"/>
</dbReference>
<accession>A0ABQ2JFX4</accession>
<dbReference type="RefSeq" id="WP_189059070.1">
    <property type="nucleotide sequence ID" value="NZ_BMOR01000028.1"/>
</dbReference>
<proteinExistence type="predicted"/>
<evidence type="ECO:0000313" key="1">
    <source>
        <dbReference type="EMBL" id="GGN45657.1"/>
    </source>
</evidence>
<organism evidence="1 2">
    <name type="scientific">Deinococcus daejeonensis</name>
    <dbReference type="NCBI Taxonomy" id="1007098"/>
    <lineage>
        <taxon>Bacteria</taxon>
        <taxon>Thermotogati</taxon>
        <taxon>Deinococcota</taxon>
        <taxon>Deinococci</taxon>
        <taxon>Deinococcales</taxon>
        <taxon>Deinococcaceae</taxon>
        <taxon>Deinococcus</taxon>
    </lineage>
</organism>
<comment type="caution">
    <text evidence="1">The sequence shown here is derived from an EMBL/GenBank/DDBJ whole genome shotgun (WGS) entry which is preliminary data.</text>
</comment>
<protein>
    <submittedName>
        <fullName evidence="1">Uncharacterized protein</fullName>
    </submittedName>
</protein>
<reference evidence="2" key="1">
    <citation type="journal article" date="2019" name="Int. J. Syst. Evol. Microbiol.">
        <title>The Global Catalogue of Microorganisms (GCM) 10K type strain sequencing project: providing services to taxonomists for standard genome sequencing and annotation.</title>
        <authorList>
            <consortium name="The Broad Institute Genomics Platform"/>
            <consortium name="The Broad Institute Genome Sequencing Center for Infectious Disease"/>
            <person name="Wu L."/>
            <person name="Ma J."/>
        </authorList>
    </citation>
    <scope>NUCLEOTIDE SEQUENCE [LARGE SCALE GENOMIC DNA]</scope>
    <source>
        <strain evidence="2">JCM 16918</strain>
    </source>
</reference>
<keyword evidence="2" id="KW-1185">Reference proteome</keyword>
<gene>
    <name evidence="1" type="ORF">GCM10010842_35420</name>
</gene>
<dbReference type="Proteomes" id="UP000645517">
    <property type="component" value="Unassembled WGS sequence"/>
</dbReference>
<name>A0ABQ2JFX4_9DEIO</name>